<organism evidence="1 2">
    <name type="scientific">Dibothriocephalus latus</name>
    <name type="common">Fish tapeworm</name>
    <name type="synonym">Diphyllobothrium latum</name>
    <dbReference type="NCBI Taxonomy" id="60516"/>
    <lineage>
        <taxon>Eukaryota</taxon>
        <taxon>Metazoa</taxon>
        <taxon>Spiralia</taxon>
        <taxon>Lophotrochozoa</taxon>
        <taxon>Platyhelminthes</taxon>
        <taxon>Cestoda</taxon>
        <taxon>Eucestoda</taxon>
        <taxon>Diphyllobothriidea</taxon>
        <taxon>Diphyllobothriidae</taxon>
        <taxon>Dibothriocephalus</taxon>
    </lineage>
</organism>
<sequence>MDNSILCSEITTSPDDGKCHVQEKGDAFIFTYYHERIGNESESVFVCNSSDDSQRQVINWHGNGYEEFEQLIPEYLIPVDGRALGNTLEDYLENAQIRVGMDTLILRIAPNSIFSVICAIGVDHISWACVALFKDATMQLLIPNDTHVEVQEEMLRGKAYKIFGSLDTCEGNAREIGELETEHVTLLHPITLTEMSAQDPQENTLLKALRLMLAVGLTPVCG</sequence>
<evidence type="ECO:0000313" key="1">
    <source>
        <dbReference type="EMBL" id="VDN10357.1"/>
    </source>
</evidence>
<proteinExistence type="predicted"/>
<evidence type="ECO:0000313" key="2">
    <source>
        <dbReference type="Proteomes" id="UP000281553"/>
    </source>
</evidence>
<reference evidence="1 2" key="1">
    <citation type="submission" date="2018-11" db="EMBL/GenBank/DDBJ databases">
        <authorList>
            <consortium name="Pathogen Informatics"/>
        </authorList>
    </citation>
    <scope>NUCLEOTIDE SEQUENCE [LARGE SCALE GENOMIC DNA]</scope>
</reference>
<dbReference type="AlphaFoldDB" id="A0A3P7LEQ8"/>
<dbReference type="Proteomes" id="UP000281553">
    <property type="component" value="Unassembled WGS sequence"/>
</dbReference>
<dbReference type="EMBL" id="UYRU01048979">
    <property type="protein sequence ID" value="VDN10357.1"/>
    <property type="molecule type" value="Genomic_DNA"/>
</dbReference>
<name>A0A3P7LEQ8_DIBLA</name>
<gene>
    <name evidence="1" type="ORF">DILT_LOCUS6188</name>
</gene>
<keyword evidence="2" id="KW-1185">Reference proteome</keyword>
<protein>
    <submittedName>
        <fullName evidence="1">Uncharacterized protein</fullName>
    </submittedName>
</protein>
<accession>A0A3P7LEQ8</accession>